<dbReference type="PROSITE" id="PS51900">
    <property type="entry name" value="CB"/>
    <property type="match status" value="1"/>
</dbReference>
<dbReference type="PROSITE" id="PS51898">
    <property type="entry name" value="TYR_RECOMBINASE"/>
    <property type="match status" value="1"/>
</dbReference>
<evidence type="ECO:0000259" key="6">
    <source>
        <dbReference type="PROSITE" id="PS51898"/>
    </source>
</evidence>
<evidence type="ECO:0000313" key="9">
    <source>
        <dbReference type="EMBL" id="AMO38167.1"/>
    </source>
</evidence>
<gene>
    <name evidence="8" type="ORF">AC731_003660</name>
    <name evidence="9" type="ORF">AC731_015215</name>
    <name evidence="10" type="ORF">AC731_015345</name>
</gene>
<name>A0A127K898_9RHOO</name>
<dbReference type="EMBL" id="CP014646">
    <property type="protein sequence ID" value="AMO36112.1"/>
    <property type="molecule type" value="Genomic_DNA"/>
</dbReference>
<dbReference type="Gene3D" id="1.10.150.130">
    <property type="match status" value="1"/>
</dbReference>
<comment type="similarity">
    <text evidence="1">Belongs to the 'phage' integrase family.</text>
</comment>
<dbReference type="GO" id="GO:0006310">
    <property type="term" value="P:DNA recombination"/>
    <property type="evidence" value="ECO:0007669"/>
    <property type="project" value="UniProtKB-KW"/>
</dbReference>
<dbReference type="InterPro" id="IPR011010">
    <property type="entry name" value="DNA_brk_join_enz"/>
</dbReference>
<organism evidence="9 11">
    <name type="scientific">Thauera humireducens</name>
    <dbReference type="NCBI Taxonomy" id="1134435"/>
    <lineage>
        <taxon>Bacteria</taxon>
        <taxon>Pseudomonadati</taxon>
        <taxon>Pseudomonadota</taxon>
        <taxon>Betaproteobacteria</taxon>
        <taxon>Rhodocyclales</taxon>
        <taxon>Zoogloeaceae</taxon>
        <taxon>Thauera</taxon>
    </lineage>
</organism>
<evidence type="ECO:0000256" key="4">
    <source>
        <dbReference type="ARBA" id="ARBA00023172"/>
    </source>
</evidence>
<dbReference type="InterPro" id="IPR013762">
    <property type="entry name" value="Integrase-like_cat_sf"/>
</dbReference>
<keyword evidence="4" id="KW-0233">DNA recombination</keyword>
<dbReference type="KEGG" id="thu:AC731_003660"/>
<evidence type="ECO:0000313" key="10">
    <source>
        <dbReference type="EMBL" id="AMO38189.1"/>
    </source>
</evidence>
<dbReference type="KEGG" id="thu:AC731_015345"/>
<accession>A0A127K898</accession>
<dbReference type="AlphaFoldDB" id="A0A127K898"/>
<dbReference type="STRING" id="1134435.AC731_003660"/>
<protein>
    <submittedName>
        <fullName evidence="9">Integrase</fullName>
    </submittedName>
</protein>
<keyword evidence="11" id="KW-1185">Reference proteome</keyword>
<keyword evidence="3 5" id="KW-0238">DNA-binding</keyword>
<dbReference type="KEGG" id="thu:AC731_015215"/>
<dbReference type="EMBL" id="CP014646">
    <property type="protein sequence ID" value="AMO38189.1"/>
    <property type="molecule type" value="Genomic_DNA"/>
</dbReference>
<dbReference type="PANTHER" id="PTHR30349:SF64">
    <property type="entry name" value="PROPHAGE INTEGRASE INTD-RELATED"/>
    <property type="match status" value="1"/>
</dbReference>
<keyword evidence="2" id="KW-0229">DNA integration</keyword>
<dbReference type="PANTHER" id="PTHR30349">
    <property type="entry name" value="PHAGE INTEGRASE-RELATED"/>
    <property type="match status" value="1"/>
</dbReference>
<dbReference type="SUPFAM" id="SSF56349">
    <property type="entry name" value="DNA breaking-rejoining enzymes"/>
    <property type="match status" value="1"/>
</dbReference>
<dbReference type="InterPro" id="IPR050090">
    <property type="entry name" value="Tyrosine_recombinase_XerCD"/>
</dbReference>
<dbReference type="RefSeq" id="WP_048707287.1">
    <property type="nucleotide sequence ID" value="NZ_CP014646.1"/>
</dbReference>
<reference evidence="11" key="2">
    <citation type="submission" date="2016-03" db="EMBL/GenBank/DDBJ databases">
        <authorList>
            <person name="Ma C."/>
            <person name="Zhou S."/>
            <person name="Yang G."/>
        </authorList>
    </citation>
    <scope>NUCLEOTIDE SEQUENCE [LARGE SCALE GENOMIC DNA]</scope>
    <source>
        <strain evidence="11">SgZ-1</strain>
    </source>
</reference>
<dbReference type="Pfam" id="PF00589">
    <property type="entry name" value="Phage_integrase"/>
    <property type="match status" value="1"/>
</dbReference>
<dbReference type="Proteomes" id="UP000036902">
    <property type="component" value="Chromosome"/>
</dbReference>
<dbReference type="InterPro" id="IPR004107">
    <property type="entry name" value="Integrase_SAM-like_N"/>
</dbReference>
<reference evidence="9" key="1">
    <citation type="submission" date="2016-03" db="EMBL/GenBank/DDBJ databases">
        <authorList>
            <person name="Ploux O."/>
        </authorList>
    </citation>
    <scope>NUCLEOTIDE SEQUENCE [LARGE SCALE GENOMIC DNA]</scope>
    <source>
        <strain evidence="9">SgZ-1</strain>
    </source>
</reference>
<evidence type="ECO:0000259" key="7">
    <source>
        <dbReference type="PROSITE" id="PS51900"/>
    </source>
</evidence>
<dbReference type="EMBL" id="CP014646">
    <property type="protein sequence ID" value="AMO38167.1"/>
    <property type="molecule type" value="Genomic_DNA"/>
</dbReference>
<evidence type="ECO:0000313" key="11">
    <source>
        <dbReference type="Proteomes" id="UP000036902"/>
    </source>
</evidence>
<dbReference type="InterPro" id="IPR010998">
    <property type="entry name" value="Integrase_recombinase_N"/>
</dbReference>
<dbReference type="GO" id="GO:0003677">
    <property type="term" value="F:DNA binding"/>
    <property type="evidence" value="ECO:0007669"/>
    <property type="project" value="UniProtKB-UniRule"/>
</dbReference>
<dbReference type="GO" id="GO:0015074">
    <property type="term" value="P:DNA integration"/>
    <property type="evidence" value="ECO:0007669"/>
    <property type="project" value="UniProtKB-KW"/>
</dbReference>
<dbReference type="Gene3D" id="1.10.443.10">
    <property type="entry name" value="Intergrase catalytic core"/>
    <property type="match status" value="1"/>
</dbReference>
<dbReference type="InterPro" id="IPR044068">
    <property type="entry name" value="CB"/>
</dbReference>
<feature type="domain" description="Tyr recombinase" evidence="6">
    <location>
        <begin position="98"/>
        <end position="278"/>
    </location>
</feature>
<evidence type="ECO:0000313" key="8">
    <source>
        <dbReference type="EMBL" id="AMO36112.1"/>
    </source>
</evidence>
<sequence>MSPLRQQMIDAMVLRGLARRTQQAYLSVVAQLAAHYHCSPDRLDAAQVKAWLLHRITERHLAYTTVNQAVCALKFFFDIVLGRTAEAITIPYAHTPQRQPEILSREELARLFEAAANLRTRTLLMTAYAAGLRVSEVCALRVADIDSAPDRMCIRVVAGKGGKDRYTLLSPSLLEALRVYWRICKPRDWLFPRTTDAARPFDVSSAQRAYYRARDRAGITKTGGIHTLRHAFATHLLEAGVDLATLAKLLGHGHLSTTQRYLHLARPGSIPHDSPLDLLRRL</sequence>
<dbReference type="Pfam" id="PF13495">
    <property type="entry name" value="Phage_int_SAM_4"/>
    <property type="match status" value="1"/>
</dbReference>
<proteinExistence type="inferred from homology"/>
<evidence type="ECO:0000256" key="1">
    <source>
        <dbReference type="ARBA" id="ARBA00008857"/>
    </source>
</evidence>
<feature type="domain" description="Core-binding (CB)" evidence="7">
    <location>
        <begin position="1"/>
        <end position="81"/>
    </location>
</feature>
<evidence type="ECO:0000256" key="3">
    <source>
        <dbReference type="ARBA" id="ARBA00023125"/>
    </source>
</evidence>
<evidence type="ECO:0000256" key="5">
    <source>
        <dbReference type="PROSITE-ProRule" id="PRU01248"/>
    </source>
</evidence>
<dbReference type="InterPro" id="IPR002104">
    <property type="entry name" value="Integrase_catalytic"/>
</dbReference>
<evidence type="ECO:0000256" key="2">
    <source>
        <dbReference type="ARBA" id="ARBA00022908"/>
    </source>
</evidence>